<dbReference type="Proteomes" id="UP000683310">
    <property type="component" value="Chromosome"/>
</dbReference>
<protein>
    <recommendedName>
        <fullName evidence="3">SUKH-4 immunity protein of toxin-antitoxin system</fullName>
    </recommendedName>
</protein>
<sequence>MTDEGRHGVGLTRRVIEMVRRQPARAMFEPVEWVGHTPWVEGEARPMAAEAVGAPVFPSGRAVSPSVREWLAFDVSMFERCGWFDADGGFAPRSLDQLVDDELGQPWGETYKDLAGRFPECFLLPGGSDSRRVLAVGEVDSHGEYPVLALDVDDMPYAGLMFPGFDVHVAEAAGLVDCKFQTYTDLARDPVYGPRMREHAAHCFDGQFSAEYPF</sequence>
<name>A0ABX8CIB0_9NOCA</name>
<evidence type="ECO:0000313" key="1">
    <source>
        <dbReference type="EMBL" id="QVI19714.1"/>
    </source>
</evidence>
<keyword evidence="2" id="KW-1185">Reference proteome</keyword>
<proteinExistence type="predicted"/>
<dbReference type="EMBL" id="CP074371">
    <property type="protein sequence ID" value="QVI19714.1"/>
    <property type="molecule type" value="Genomic_DNA"/>
</dbReference>
<gene>
    <name evidence="1" type="ORF">KHQ06_25605</name>
</gene>
<evidence type="ECO:0008006" key="3">
    <source>
        <dbReference type="Google" id="ProtNLM"/>
    </source>
</evidence>
<evidence type="ECO:0000313" key="2">
    <source>
        <dbReference type="Proteomes" id="UP000683310"/>
    </source>
</evidence>
<reference evidence="1 2" key="1">
    <citation type="submission" date="2021-04" db="EMBL/GenBank/DDBJ databases">
        <title>Nocardia tengchongensis.</title>
        <authorList>
            <person name="Zhuang k."/>
            <person name="Ran Y."/>
            <person name="Li W."/>
        </authorList>
    </citation>
    <scope>NUCLEOTIDE SEQUENCE [LARGE SCALE GENOMIC DNA]</scope>
    <source>
        <strain evidence="1 2">CFH S0057</strain>
    </source>
</reference>
<accession>A0ABX8CIB0</accession>
<organism evidence="1 2">
    <name type="scientific">Nocardia tengchongensis</name>
    <dbReference type="NCBI Taxonomy" id="2055889"/>
    <lineage>
        <taxon>Bacteria</taxon>
        <taxon>Bacillati</taxon>
        <taxon>Actinomycetota</taxon>
        <taxon>Actinomycetes</taxon>
        <taxon>Mycobacteriales</taxon>
        <taxon>Nocardiaceae</taxon>
        <taxon>Nocardia</taxon>
    </lineage>
</organism>